<protein>
    <submittedName>
        <fullName evidence="1 3">Uncharacterized protein</fullName>
    </submittedName>
</protein>
<dbReference type="EMBL" id="UZAM01016483">
    <property type="protein sequence ID" value="VDP43429.1"/>
    <property type="molecule type" value="Genomic_DNA"/>
</dbReference>
<evidence type="ECO:0000313" key="1">
    <source>
        <dbReference type="EMBL" id="VDP43429.1"/>
    </source>
</evidence>
<name>A0A183J7J8_9BILA</name>
<dbReference type="WBParaSite" id="SBAD_0001224201-mRNA-1">
    <property type="protein sequence ID" value="SBAD_0001224201-mRNA-1"/>
    <property type="gene ID" value="SBAD_0001224201"/>
</dbReference>
<dbReference type="Proteomes" id="UP000270296">
    <property type="component" value="Unassembled WGS sequence"/>
</dbReference>
<proteinExistence type="predicted"/>
<dbReference type="AlphaFoldDB" id="A0A183J7J8"/>
<evidence type="ECO:0000313" key="2">
    <source>
        <dbReference type="Proteomes" id="UP000270296"/>
    </source>
</evidence>
<evidence type="ECO:0000313" key="3">
    <source>
        <dbReference type="WBParaSite" id="SBAD_0001224201-mRNA-1"/>
    </source>
</evidence>
<reference evidence="1 2" key="2">
    <citation type="submission" date="2018-11" db="EMBL/GenBank/DDBJ databases">
        <authorList>
            <consortium name="Pathogen Informatics"/>
        </authorList>
    </citation>
    <scope>NUCLEOTIDE SEQUENCE [LARGE SCALE GENOMIC DNA]</scope>
</reference>
<keyword evidence="2" id="KW-1185">Reference proteome</keyword>
<accession>A0A183J7J8</accession>
<organism evidence="3">
    <name type="scientific">Soboliphyme baturini</name>
    <dbReference type="NCBI Taxonomy" id="241478"/>
    <lineage>
        <taxon>Eukaryota</taxon>
        <taxon>Metazoa</taxon>
        <taxon>Ecdysozoa</taxon>
        <taxon>Nematoda</taxon>
        <taxon>Enoplea</taxon>
        <taxon>Dorylaimia</taxon>
        <taxon>Dioctophymatida</taxon>
        <taxon>Dioctophymatoidea</taxon>
        <taxon>Soboliphymatidae</taxon>
        <taxon>Soboliphyme</taxon>
    </lineage>
</organism>
<gene>
    <name evidence="1" type="ORF">SBAD_LOCUS11846</name>
</gene>
<reference evidence="3" key="1">
    <citation type="submission" date="2016-06" db="UniProtKB">
        <authorList>
            <consortium name="WormBaseParasite"/>
        </authorList>
    </citation>
    <scope>IDENTIFICATION</scope>
</reference>
<sequence length="81" mass="9522">MASPLLHITGEREAALIADPLFRCQNMNELQFQTITETPTLLKHYPSDMECRAMSELSACFIWTFNFRCRFYRIIALFEVE</sequence>